<evidence type="ECO:0000313" key="9">
    <source>
        <dbReference type="EMBL" id="KAA3673893.1"/>
    </source>
</evidence>
<dbReference type="InterPro" id="IPR027756">
    <property type="entry name" value="Ovo-like"/>
</dbReference>
<evidence type="ECO:0000256" key="6">
    <source>
        <dbReference type="ARBA" id="ARBA00023242"/>
    </source>
</evidence>
<evidence type="ECO:0000256" key="7">
    <source>
        <dbReference type="PROSITE-ProRule" id="PRU00042"/>
    </source>
</evidence>
<keyword evidence="5" id="KW-0862">Zinc</keyword>
<dbReference type="PANTHER" id="PTHR10032">
    <property type="entry name" value="ZINC FINGER PROTEIN WITH KRAB AND SCAN DOMAINS"/>
    <property type="match status" value="1"/>
</dbReference>
<feature type="domain" description="C2H2-type" evidence="8">
    <location>
        <begin position="80"/>
        <end position="107"/>
    </location>
</feature>
<evidence type="ECO:0000256" key="3">
    <source>
        <dbReference type="ARBA" id="ARBA00022737"/>
    </source>
</evidence>
<dbReference type="PROSITE" id="PS00028">
    <property type="entry name" value="ZINC_FINGER_C2H2_1"/>
    <property type="match status" value="2"/>
</dbReference>
<dbReference type="EMBL" id="QNGE01003555">
    <property type="protein sequence ID" value="KAA3673893.1"/>
    <property type="molecule type" value="Genomic_DNA"/>
</dbReference>
<comment type="subcellular location">
    <subcellularLocation>
        <location evidence="1">Nucleus</location>
    </subcellularLocation>
</comment>
<evidence type="ECO:0000313" key="10">
    <source>
        <dbReference type="Proteomes" id="UP000324629"/>
    </source>
</evidence>
<dbReference type="GO" id="GO:0000978">
    <property type="term" value="F:RNA polymerase II cis-regulatory region sequence-specific DNA binding"/>
    <property type="evidence" value="ECO:0007669"/>
    <property type="project" value="TreeGrafter"/>
</dbReference>
<dbReference type="GO" id="GO:0005634">
    <property type="term" value="C:nucleus"/>
    <property type="evidence" value="ECO:0007669"/>
    <property type="project" value="UniProtKB-SubCell"/>
</dbReference>
<gene>
    <name evidence="9" type="ORF">DEA37_0008396</name>
</gene>
<dbReference type="Proteomes" id="UP000324629">
    <property type="component" value="Unassembled WGS sequence"/>
</dbReference>
<proteinExistence type="predicted"/>
<keyword evidence="3" id="KW-0677">Repeat</keyword>
<comment type="caution">
    <text evidence="9">The sequence shown here is derived from an EMBL/GenBank/DDBJ whole genome shotgun (WGS) entry which is preliminary data.</text>
</comment>
<evidence type="ECO:0000256" key="4">
    <source>
        <dbReference type="ARBA" id="ARBA00022771"/>
    </source>
</evidence>
<name>A0A5J4NEL7_9TREM</name>
<dbReference type="GO" id="GO:0008270">
    <property type="term" value="F:zinc ion binding"/>
    <property type="evidence" value="ECO:0007669"/>
    <property type="project" value="UniProtKB-KW"/>
</dbReference>
<dbReference type="AlphaFoldDB" id="A0A5J4NEL7"/>
<evidence type="ECO:0000256" key="5">
    <source>
        <dbReference type="ARBA" id="ARBA00022833"/>
    </source>
</evidence>
<keyword evidence="2" id="KW-0479">Metal-binding</keyword>
<evidence type="ECO:0000256" key="2">
    <source>
        <dbReference type="ARBA" id="ARBA00022723"/>
    </source>
</evidence>
<keyword evidence="10" id="KW-1185">Reference proteome</keyword>
<accession>A0A5J4NEL7</accession>
<keyword evidence="6" id="KW-0539">Nucleus</keyword>
<dbReference type="PROSITE" id="PS50157">
    <property type="entry name" value="ZINC_FINGER_C2H2_2"/>
    <property type="match status" value="2"/>
</dbReference>
<dbReference type="InterPro" id="IPR036236">
    <property type="entry name" value="Znf_C2H2_sf"/>
</dbReference>
<dbReference type="SMART" id="SM00355">
    <property type="entry name" value="ZnF_C2H2"/>
    <property type="match status" value="2"/>
</dbReference>
<dbReference type="Pfam" id="PF00096">
    <property type="entry name" value="zf-C2H2"/>
    <property type="match status" value="1"/>
</dbReference>
<dbReference type="PANTHER" id="PTHR10032:SF271">
    <property type="entry name" value="RH12261P-RELATED"/>
    <property type="match status" value="1"/>
</dbReference>
<sequence>SIQPKTRTLDRIGAVEFVNNGAGIKNPLAYASKMEREVLSRLYGEQVSANEYVCKACGKRFNLFRLLTRHVKCHSQMRRYLCKYCLKGFNDTFDLKRHTRTHTEKQLDGSASVHLTPMALLNKIPFDTVLKHNPPAPTQATHAIRQHCLPAHVY</sequence>
<dbReference type="GO" id="GO:0000981">
    <property type="term" value="F:DNA-binding transcription factor activity, RNA polymerase II-specific"/>
    <property type="evidence" value="ECO:0007669"/>
    <property type="project" value="TreeGrafter"/>
</dbReference>
<protein>
    <submittedName>
        <fullName evidence="9">Ovo</fullName>
    </submittedName>
</protein>
<dbReference type="InterPro" id="IPR013087">
    <property type="entry name" value="Znf_C2H2_type"/>
</dbReference>
<feature type="domain" description="C2H2-type" evidence="8">
    <location>
        <begin position="52"/>
        <end position="79"/>
    </location>
</feature>
<dbReference type="GO" id="GO:0009913">
    <property type="term" value="P:epidermal cell differentiation"/>
    <property type="evidence" value="ECO:0007669"/>
    <property type="project" value="TreeGrafter"/>
</dbReference>
<evidence type="ECO:0000256" key="1">
    <source>
        <dbReference type="ARBA" id="ARBA00004123"/>
    </source>
</evidence>
<dbReference type="Gene3D" id="3.30.160.60">
    <property type="entry name" value="Classic Zinc Finger"/>
    <property type="match status" value="2"/>
</dbReference>
<keyword evidence="4 7" id="KW-0863">Zinc-finger</keyword>
<evidence type="ECO:0000259" key="8">
    <source>
        <dbReference type="PROSITE" id="PS50157"/>
    </source>
</evidence>
<dbReference type="SUPFAM" id="SSF57667">
    <property type="entry name" value="beta-beta-alpha zinc fingers"/>
    <property type="match status" value="1"/>
</dbReference>
<reference evidence="9 10" key="1">
    <citation type="journal article" date="2019" name="Gigascience">
        <title>Whole-genome sequence of the oriental lung fluke Paragonimus westermani.</title>
        <authorList>
            <person name="Oey H."/>
            <person name="Zakrzewski M."/>
            <person name="Narain K."/>
            <person name="Devi K.R."/>
            <person name="Agatsuma T."/>
            <person name="Nawaratna S."/>
            <person name="Gobert G.N."/>
            <person name="Jones M.K."/>
            <person name="Ragan M.A."/>
            <person name="McManus D.P."/>
            <person name="Krause L."/>
        </authorList>
    </citation>
    <scope>NUCLEOTIDE SEQUENCE [LARGE SCALE GENOMIC DNA]</scope>
    <source>
        <strain evidence="9 10">IND2009</strain>
    </source>
</reference>
<feature type="non-terminal residue" evidence="9">
    <location>
        <position position="1"/>
    </location>
</feature>
<organism evidence="9 10">
    <name type="scientific">Paragonimus westermani</name>
    <dbReference type="NCBI Taxonomy" id="34504"/>
    <lineage>
        <taxon>Eukaryota</taxon>
        <taxon>Metazoa</taxon>
        <taxon>Spiralia</taxon>
        <taxon>Lophotrochozoa</taxon>
        <taxon>Platyhelminthes</taxon>
        <taxon>Trematoda</taxon>
        <taxon>Digenea</taxon>
        <taxon>Plagiorchiida</taxon>
        <taxon>Troglotremata</taxon>
        <taxon>Troglotrematidae</taxon>
        <taxon>Paragonimus</taxon>
    </lineage>
</organism>